<protein>
    <recommendedName>
        <fullName evidence="4">Pet127p</fullName>
    </recommendedName>
</protein>
<dbReference type="GO" id="GO:0000964">
    <property type="term" value="P:mitochondrial RNA 5'-end processing"/>
    <property type="evidence" value="ECO:0007669"/>
    <property type="project" value="TreeGrafter"/>
</dbReference>
<dbReference type="GO" id="GO:0005740">
    <property type="term" value="C:mitochondrial envelope"/>
    <property type="evidence" value="ECO:0007669"/>
    <property type="project" value="TreeGrafter"/>
</dbReference>
<accession>A0AA35NL25</accession>
<sequence length="779" mass="90242">MSFHGYNLLSRRLSAQAWSIGGGSRGCHQRWISHTSSALTDAINEGAPPNKLHSDLHSALQMVDEIYDTNTAAEDINDRGKEGRQTYTKEMDKAISLLKTNIKKEHRQSRYLKPSRARARTRMRPIRGSYTFQINAQKVKHTLVPYNQRGFHKNDHKPPEIAHGLTRVLYQPLSLQKLRDNRSGMYNFDPAVENINPNFLEKKSEEGVNASSRETELTKPIFITPHRDESLLKVANEHKKKYISSSSSMTSILSQLHYLLSNFRKLNIIDSSISRNFPQKNCNYSESAYFPSTVILRKKKNGIRSIDSDRSLDREMVLSVLGHYLEDFLTKKSPNSLQAENYHYSSIDEFIVRSQLDAYDPNLPGTGVFDLKTRAVSAIRYDLSHVENNNNRTGYEIDRVYGEFESLEREYFELIRSALLKYSLQARIGKMDGIFVAYHNISKMFGFQYLPLDELDYIIHSSCNGKFDSLLEQKNEIMKGIYGEEDYILHYSRNDKEIASSVANREFKMSMNLFGNVLKHVEKLLNSNNTSWEQCKIMLKTEVVEKQLKNGRFFNEPVLNIIALPLSSGYEDKSLLVKEASNEQLTEELTNLRLYNENLLEERLDLLVGFKVNVRHFYHHHPSTMNLPTFASKKKDILDPDAREYISDIMKRDWYKDIRSTQTPNFFHESDVSTWEVNSTFTDIIDKQELRSLYLKYLDVKLKALKNQVITRQEPDTSRKDEIVNRIKKLQTRKKYSSSTSHRKSSNFGPSRLQTKLRAYSKKGAIRRKLLESSAKLHA</sequence>
<feature type="compositionally biased region" description="Basic residues" evidence="1">
    <location>
        <begin position="733"/>
        <end position="745"/>
    </location>
</feature>
<evidence type="ECO:0000313" key="2">
    <source>
        <dbReference type="EMBL" id="CAI4051478.1"/>
    </source>
</evidence>
<evidence type="ECO:0000313" key="3">
    <source>
        <dbReference type="Proteomes" id="UP001162090"/>
    </source>
</evidence>
<evidence type="ECO:0000256" key="1">
    <source>
        <dbReference type="SAM" id="MobiDB-lite"/>
    </source>
</evidence>
<name>A0AA35NL25_SACUV</name>
<dbReference type="Pfam" id="PF08634">
    <property type="entry name" value="Pet127"/>
    <property type="match status" value="1"/>
</dbReference>
<proteinExistence type="predicted"/>
<dbReference type="PANTHER" id="PTHR31014">
    <property type="entry name" value="MITOCHONDRIAL TRANSLATION SYSTEM COMPONENT PET127-RELATED"/>
    <property type="match status" value="1"/>
</dbReference>
<gene>
    <name evidence="2" type="primary">SUVC15G1680</name>
    <name evidence="2" type="ORF">SUVC_15G1680</name>
</gene>
<dbReference type="InterPro" id="IPR013943">
    <property type="entry name" value="Pet127"/>
</dbReference>
<dbReference type="PANTHER" id="PTHR31014:SF0">
    <property type="entry name" value="MITOCHONDRIAL TRANSLATION SYSTEM COMPONENT PET127-RELATED"/>
    <property type="match status" value="1"/>
</dbReference>
<dbReference type="Proteomes" id="UP001162090">
    <property type="component" value="Chromosome 15"/>
</dbReference>
<organism evidence="2 3">
    <name type="scientific">Saccharomyces uvarum</name>
    <name type="common">Yeast</name>
    <name type="synonym">Saccharomyces bayanus var. uvarum</name>
    <dbReference type="NCBI Taxonomy" id="230603"/>
    <lineage>
        <taxon>Eukaryota</taxon>
        <taxon>Fungi</taxon>
        <taxon>Dikarya</taxon>
        <taxon>Ascomycota</taxon>
        <taxon>Saccharomycotina</taxon>
        <taxon>Saccharomycetes</taxon>
        <taxon>Saccharomycetales</taxon>
        <taxon>Saccharomycetaceae</taxon>
        <taxon>Saccharomyces</taxon>
    </lineage>
</organism>
<evidence type="ECO:0008006" key="4">
    <source>
        <dbReference type="Google" id="ProtNLM"/>
    </source>
</evidence>
<dbReference type="AlphaFoldDB" id="A0AA35NL25"/>
<feature type="region of interest" description="Disordered" evidence="1">
    <location>
        <begin position="733"/>
        <end position="753"/>
    </location>
</feature>
<dbReference type="EMBL" id="OX365926">
    <property type="protein sequence ID" value="CAI4051478.1"/>
    <property type="molecule type" value="Genomic_DNA"/>
</dbReference>
<reference evidence="2" key="1">
    <citation type="submission" date="2022-10" db="EMBL/GenBank/DDBJ databases">
        <authorList>
            <person name="Byrne P K."/>
        </authorList>
    </citation>
    <scope>NUCLEOTIDE SEQUENCE</scope>
    <source>
        <strain evidence="2">CBS7001</strain>
    </source>
</reference>